<accession>A0A1J9QKF4</accession>
<dbReference type="GO" id="GO:0046872">
    <property type="term" value="F:metal ion binding"/>
    <property type="evidence" value="ECO:0007669"/>
    <property type="project" value="UniProtKB-UniRule"/>
</dbReference>
<name>A0A1J9QKF4_9PEZI</name>
<keyword evidence="5" id="KW-1133">Transmembrane helix</keyword>
<feature type="region of interest" description="Disordered" evidence="6">
    <location>
        <begin position="82"/>
        <end position="113"/>
    </location>
</feature>
<keyword evidence="1 5" id="KW-0349">Heme</keyword>
<dbReference type="STRING" id="236234.A0A1J9QKF4"/>
<dbReference type="GeneID" id="31019795"/>
<dbReference type="GO" id="GO:0020037">
    <property type="term" value="F:heme binding"/>
    <property type="evidence" value="ECO:0007669"/>
    <property type="project" value="UniProtKB-UniRule"/>
</dbReference>
<dbReference type="PRINTS" id="PR00363">
    <property type="entry name" value="CYTOCHROMEB5"/>
</dbReference>
<dbReference type="Pfam" id="PF00173">
    <property type="entry name" value="Cyt-b5"/>
    <property type="match status" value="1"/>
</dbReference>
<dbReference type="OrthoDB" id="260519at2759"/>
<dbReference type="RefSeq" id="XP_020125610.1">
    <property type="nucleotide sequence ID" value="XM_020279532.1"/>
</dbReference>
<dbReference type="InterPro" id="IPR018506">
    <property type="entry name" value="Cyt_B5_heme-BS"/>
</dbReference>
<dbReference type="Gene3D" id="3.10.120.10">
    <property type="entry name" value="Cytochrome b5-like heme/steroid binding domain"/>
    <property type="match status" value="1"/>
</dbReference>
<evidence type="ECO:0000256" key="1">
    <source>
        <dbReference type="ARBA" id="ARBA00022617"/>
    </source>
</evidence>
<keyword evidence="5" id="KW-0472">Membrane</keyword>
<feature type="transmembrane region" description="Helical" evidence="5">
    <location>
        <begin position="123"/>
        <end position="139"/>
    </location>
</feature>
<evidence type="ECO:0000259" key="7">
    <source>
        <dbReference type="PROSITE" id="PS50255"/>
    </source>
</evidence>
<organism evidence="8 9">
    <name type="scientific">Diplodia corticola</name>
    <dbReference type="NCBI Taxonomy" id="236234"/>
    <lineage>
        <taxon>Eukaryota</taxon>
        <taxon>Fungi</taxon>
        <taxon>Dikarya</taxon>
        <taxon>Ascomycota</taxon>
        <taxon>Pezizomycotina</taxon>
        <taxon>Dothideomycetes</taxon>
        <taxon>Dothideomycetes incertae sedis</taxon>
        <taxon>Botryosphaeriales</taxon>
        <taxon>Botryosphaeriaceae</taxon>
        <taxon>Diplodia</taxon>
    </lineage>
</organism>
<dbReference type="Proteomes" id="UP000183809">
    <property type="component" value="Unassembled WGS sequence"/>
</dbReference>
<dbReference type="PANTHER" id="PTHR19359:SF14">
    <property type="entry name" value="CYTOCHROME B5 A"/>
    <property type="match status" value="1"/>
</dbReference>
<proteinExistence type="inferred from homology"/>
<evidence type="ECO:0000256" key="5">
    <source>
        <dbReference type="RuleBase" id="RU362121"/>
    </source>
</evidence>
<keyword evidence="9" id="KW-1185">Reference proteome</keyword>
<evidence type="ECO:0000256" key="3">
    <source>
        <dbReference type="ARBA" id="ARBA00023004"/>
    </source>
</evidence>
<gene>
    <name evidence="8" type="ORF">BKCO1_8300037</name>
</gene>
<dbReference type="SMART" id="SM01117">
    <property type="entry name" value="Cyt-b5"/>
    <property type="match status" value="1"/>
</dbReference>
<dbReference type="InterPro" id="IPR050668">
    <property type="entry name" value="Cytochrome_b5"/>
</dbReference>
<dbReference type="GO" id="GO:0016020">
    <property type="term" value="C:membrane"/>
    <property type="evidence" value="ECO:0007669"/>
    <property type="project" value="TreeGrafter"/>
</dbReference>
<dbReference type="InterPro" id="IPR036400">
    <property type="entry name" value="Cyt_B5-like_heme/steroid_sf"/>
</dbReference>
<dbReference type="InterPro" id="IPR001199">
    <property type="entry name" value="Cyt_B5-like_heme/steroid-bd"/>
</dbReference>
<feature type="domain" description="Cytochrome b5 heme-binding" evidence="7">
    <location>
        <begin position="4"/>
        <end position="80"/>
    </location>
</feature>
<dbReference type="AlphaFoldDB" id="A0A1J9QKF4"/>
<dbReference type="PROSITE" id="PS00191">
    <property type="entry name" value="CYTOCHROME_B5_1"/>
    <property type="match status" value="1"/>
</dbReference>
<comment type="caution">
    <text evidence="5">Lacks conserved residue(s) required for the propagation of feature annotation.</text>
</comment>
<evidence type="ECO:0000313" key="9">
    <source>
        <dbReference type="Proteomes" id="UP000183809"/>
    </source>
</evidence>
<reference evidence="8 9" key="1">
    <citation type="submission" date="2016-10" db="EMBL/GenBank/DDBJ databases">
        <title>Proteomics and genomics reveal pathogen-plant mechanisms compatible with a hemibiotrophic lifestyle of Diplodia corticola.</title>
        <authorList>
            <person name="Fernandes I."/>
            <person name="De Jonge R."/>
            <person name="Van De Peer Y."/>
            <person name="Devreese B."/>
            <person name="Alves A."/>
            <person name="Esteves A.C."/>
        </authorList>
    </citation>
    <scope>NUCLEOTIDE SEQUENCE [LARGE SCALE GENOMIC DNA]</scope>
    <source>
        <strain evidence="8 9">CBS 112549</strain>
    </source>
</reference>
<protein>
    <submittedName>
        <fullName evidence="8">Cytochrome b5</fullName>
    </submittedName>
</protein>
<keyword evidence="3 5" id="KW-0408">Iron</keyword>
<sequence length="187" mass="20030">MENIQELSLADVAKHSTDKDPWICVHGYVYDVSEFLDDHPGGGEILRAFAGKDATEGFEDAAHSEDVKSIMDGLLVGRLPSKALQNPADPTQPPKRQTPTRQSDPIPARAGATSTHLTSKAKLGFMLVIFAVIMSKLIVSGLGAGVFFVAAGTATVVSPFVLFFVAATTRHRGADAYPDYIKPNVFT</sequence>
<evidence type="ECO:0000256" key="4">
    <source>
        <dbReference type="ARBA" id="ARBA00038168"/>
    </source>
</evidence>
<comment type="caution">
    <text evidence="8">The sequence shown here is derived from an EMBL/GenBank/DDBJ whole genome shotgun (WGS) entry which is preliminary data.</text>
</comment>
<feature type="transmembrane region" description="Helical" evidence="5">
    <location>
        <begin position="145"/>
        <end position="167"/>
    </location>
</feature>
<evidence type="ECO:0000313" key="8">
    <source>
        <dbReference type="EMBL" id="OJD29350.1"/>
    </source>
</evidence>
<keyword evidence="2 5" id="KW-0479">Metal-binding</keyword>
<dbReference type="PANTHER" id="PTHR19359">
    <property type="entry name" value="CYTOCHROME B5"/>
    <property type="match status" value="1"/>
</dbReference>
<comment type="similarity">
    <text evidence="4 5">Belongs to the cytochrome b5 family.</text>
</comment>
<dbReference type="SUPFAM" id="SSF55856">
    <property type="entry name" value="Cytochrome b5-like heme/steroid binding domain"/>
    <property type="match status" value="1"/>
</dbReference>
<dbReference type="PROSITE" id="PS50255">
    <property type="entry name" value="CYTOCHROME_B5_2"/>
    <property type="match status" value="1"/>
</dbReference>
<evidence type="ECO:0000256" key="6">
    <source>
        <dbReference type="SAM" id="MobiDB-lite"/>
    </source>
</evidence>
<dbReference type="EMBL" id="MNUE01000083">
    <property type="protein sequence ID" value="OJD29350.1"/>
    <property type="molecule type" value="Genomic_DNA"/>
</dbReference>
<keyword evidence="5" id="KW-0812">Transmembrane</keyword>
<evidence type="ECO:0000256" key="2">
    <source>
        <dbReference type="ARBA" id="ARBA00022723"/>
    </source>
</evidence>